<dbReference type="AlphaFoldDB" id="A0A9P8T4G3"/>
<evidence type="ECO:0000313" key="2">
    <source>
        <dbReference type="EMBL" id="KAH3665239.1"/>
    </source>
</evidence>
<keyword evidence="3" id="KW-1185">Reference proteome</keyword>
<feature type="compositionally biased region" description="Basic and acidic residues" evidence="1">
    <location>
        <begin position="358"/>
        <end position="383"/>
    </location>
</feature>
<organism evidence="2 3">
    <name type="scientific">Ogataea polymorpha</name>
    <dbReference type="NCBI Taxonomy" id="460523"/>
    <lineage>
        <taxon>Eukaryota</taxon>
        <taxon>Fungi</taxon>
        <taxon>Dikarya</taxon>
        <taxon>Ascomycota</taxon>
        <taxon>Saccharomycotina</taxon>
        <taxon>Pichiomycetes</taxon>
        <taxon>Pichiales</taxon>
        <taxon>Pichiaceae</taxon>
        <taxon>Ogataea</taxon>
    </lineage>
</organism>
<reference evidence="2" key="1">
    <citation type="journal article" date="2021" name="Open Biol.">
        <title>Shared evolutionary footprints suggest mitochondrial oxidative damage underlies multiple complex I losses in fungi.</title>
        <authorList>
            <person name="Schikora-Tamarit M.A."/>
            <person name="Marcet-Houben M."/>
            <person name="Nosek J."/>
            <person name="Gabaldon T."/>
        </authorList>
    </citation>
    <scope>NUCLEOTIDE SEQUENCE</scope>
    <source>
        <strain evidence="2">NCAIM Y.01608</strain>
    </source>
</reference>
<reference evidence="2" key="2">
    <citation type="submission" date="2021-01" db="EMBL/GenBank/DDBJ databases">
        <authorList>
            <person name="Schikora-Tamarit M.A."/>
        </authorList>
    </citation>
    <scope>NUCLEOTIDE SEQUENCE</scope>
    <source>
        <strain evidence="2">NCAIM Y.01608</strain>
    </source>
</reference>
<feature type="compositionally biased region" description="Basic residues" evidence="1">
    <location>
        <begin position="396"/>
        <end position="412"/>
    </location>
</feature>
<evidence type="ECO:0000256" key="1">
    <source>
        <dbReference type="SAM" id="MobiDB-lite"/>
    </source>
</evidence>
<gene>
    <name evidence="2" type="ORF">OGATHE_004054</name>
</gene>
<dbReference type="GO" id="GO:0042274">
    <property type="term" value="P:ribosomal small subunit biogenesis"/>
    <property type="evidence" value="ECO:0007669"/>
    <property type="project" value="InterPro"/>
</dbReference>
<dbReference type="GO" id="GO:0030686">
    <property type="term" value="C:90S preribosome"/>
    <property type="evidence" value="ECO:0007669"/>
    <property type="project" value="InterPro"/>
</dbReference>
<comment type="caution">
    <text evidence="2">The sequence shown here is derived from an EMBL/GenBank/DDBJ whole genome shotgun (WGS) entry which is preliminary data.</text>
</comment>
<dbReference type="Proteomes" id="UP000788993">
    <property type="component" value="Unassembled WGS sequence"/>
</dbReference>
<dbReference type="EMBL" id="JAEUBD010001178">
    <property type="protein sequence ID" value="KAH3665239.1"/>
    <property type="molecule type" value="Genomic_DNA"/>
</dbReference>
<feature type="compositionally biased region" description="Polar residues" evidence="1">
    <location>
        <begin position="341"/>
        <end position="356"/>
    </location>
</feature>
<evidence type="ECO:0000313" key="3">
    <source>
        <dbReference type="Proteomes" id="UP000788993"/>
    </source>
</evidence>
<name>A0A9P8T4G3_9ASCO</name>
<protein>
    <submittedName>
        <fullName evidence="2">Uncharacterized protein</fullName>
    </submittedName>
</protein>
<accession>A0A9P8T4G3</accession>
<proteinExistence type="predicted"/>
<feature type="region of interest" description="Disordered" evidence="1">
    <location>
        <begin position="331"/>
        <end position="412"/>
    </location>
</feature>
<dbReference type="InterPro" id="IPR022592">
    <property type="entry name" value="Nucleolar_19"/>
</dbReference>
<sequence length="412" mass="45924">MLMFSLTPPSDDSTRYDTSQKMRNPTFCGYPEYMSIWKNTCTSVYPSPSTRYVICEEISRNARYEPSLSCDAILLWYGWKNANWSSDNRCNAPDLLSVNFMCQNRVQLICVVGDGLVRLGEPRADQWHHFGSLDNVMRKQVVLINNNPEMEAFKSRVAVVHRSPVETVDGHNYTGNESVALDEMEHGLDFVEFGVEKADLGKLVFDLVGDLASDAVEFRDGWGSGQGLCLAHVVMVAFCVRVVAVQHRRNDLLIGVVGRAGNQAIHLMSKLLQTEIQQKLSQANMRIADWLGGESSGSPERSAFEDLPVIKPGAGLDLSSDAARIGDFTSGKVVKKAKNPQRPQSRSLQALQNKLRNANRDKARAKVEKTRREATRPAPGEDGRSEDDSDSDEVVRRKRSGTTTKKVSKRPF</sequence>
<dbReference type="Pfam" id="PF10863">
    <property type="entry name" value="NOP19"/>
    <property type="match status" value="1"/>
</dbReference>